<reference evidence="2" key="1">
    <citation type="submission" date="2015-11" db="EMBL/GenBank/DDBJ databases">
        <title>De novo transcriptome assembly of four potential Pierce s Disease insect vectors from Arizona vineyards.</title>
        <authorList>
            <person name="Tassone E.E."/>
        </authorList>
    </citation>
    <scope>NUCLEOTIDE SEQUENCE</scope>
</reference>
<dbReference type="InterPro" id="IPR027850">
    <property type="entry name" value="DUF4504"/>
</dbReference>
<dbReference type="EMBL" id="GECU01006085">
    <property type="protein sequence ID" value="JAT01622.1"/>
    <property type="molecule type" value="Transcribed_RNA"/>
</dbReference>
<dbReference type="AlphaFoldDB" id="A0A1B6JQY9"/>
<sequence length="174" mass="20061">MCLLQTLENLVGSISKKLLPRKFLKTLCENLISVNIGLKPSYLWDIPIKSEKTKINIILSVLKQKELLSEDVVMLMLGDDMFISNLSEIKRLHYNVSEVYKFIDCSPELNSAELIENAKLNEIYKMIEVLMKVICEHDFKDMLIIEEQFGWCLPSLFGFLLGYPVVYWSSSSDT</sequence>
<name>A0A1B6JQY9_9HEMI</name>
<comment type="similarity">
    <text evidence="1">Belongs to the UPF0739 family.</text>
</comment>
<evidence type="ECO:0000256" key="1">
    <source>
        <dbReference type="ARBA" id="ARBA00007065"/>
    </source>
</evidence>
<accession>A0A1B6JQY9</accession>
<dbReference type="PANTHER" id="PTHR31366">
    <property type="entry name" value="UPF0739 PROTEIN C1ORF74"/>
    <property type="match status" value="1"/>
</dbReference>
<evidence type="ECO:0000313" key="2">
    <source>
        <dbReference type="EMBL" id="JAT01622.1"/>
    </source>
</evidence>
<dbReference type="Pfam" id="PF14953">
    <property type="entry name" value="DUF4504"/>
    <property type="match status" value="1"/>
</dbReference>
<gene>
    <name evidence="2" type="ORF">g.13937</name>
</gene>
<organism evidence="2">
    <name type="scientific">Homalodisca liturata</name>
    <dbReference type="NCBI Taxonomy" id="320908"/>
    <lineage>
        <taxon>Eukaryota</taxon>
        <taxon>Metazoa</taxon>
        <taxon>Ecdysozoa</taxon>
        <taxon>Arthropoda</taxon>
        <taxon>Hexapoda</taxon>
        <taxon>Insecta</taxon>
        <taxon>Pterygota</taxon>
        <taxon>Neoptera</taxon>
        <taxon>Paraneoptera</taxon>
        <taxon>Hemiptera</taxon>
        <taxon>Auchenorrhyncha</taxon>
        <taxon>Membracoidea</taxon>
        <taxon>Cicadellidae</taxon>
        <taxon>Cicadellinae</taxon>
        <taxon>Proconiini</taxon>
        <taxon>Homalodisca</taxon>
    </lineage>
</organism>
<dbReference type="PANTHER" id="PTHR31366:SF2">
    <property type="entry name" value="UPF0739 PROTEIN C1ORF74"/>
    <property type="match status" value="1"/>
</dbReference>
<feature type="non-terminal residue" evidence="2">
    <location>
        <position position="174"/>
    </location>
</feature>
<proteinExistence type="inferred from homology"/>
<protein>
    <submittedName>
        <fullName evidence="2">Uncharacterized protein</fullName>
    </submittedName>
</protein>